<dbReference type="EMBL" id="SNRW01037920">
    <property type="protein sequence ID" value="KAA6353540.1"/>
    <property type="molecule type" value="Genomic_DNA"/>
</dbReference>
<evidence type="ECO:0000313" key="2">
    <source>
        <dbReference type="EMBL" id="KAA6353540.1"/>
    </source>
</evidence>
<comment type="caution">
    <text evidence="2">The sequence shown here is derived from an EMBL/GenBank/DDBJ whole genome shotgun (WGS) entry which is preliminary data.</text>
</comment>
<name>A0A5J4T7U4_9EUKA</name>
<proteinExistence type="predicted"/>
<evidence type="ECO:0000313" key="3">
    <source>
        <dbReference type="Proteomes" id="UP000324800"/>
    </source>
</evidence>
<evidence type="ECO:0000256" key="1">
    <source>
        <dbReference type="SAM" id="MobiDB-lite"/>
    </source>
</evidence>
<accession>A0A5J4T7U4</accession>
<organism evidence="2 3">
    <name type="scientific">Streblomastix strix</name>
    <dbReference type="NCBI Taxonomy" id="222440"/>
    <lineage>
        <taxon>Eukaryota</taxon>
        <taxon>Metamonada</taxon>
        <taxon>Preaxostyla</taxon>
        <taxon>Oxymonadida</taxon>
        <taxon>Streblomastigidae</taxon>
        <taxon>Streblomastix</taxon>
    </lineage>
</organism>
<reference evidence="2 3" key="1">
    <citation type="submission" date="2019-03" db="EMBL/GenBank/DDBJ databases">
        <title>Single cell metagenomics reveals metabolic interactions within the superorganism composed of flagellate Streblomastix strix and complex community of Bacteroidetes bacteria on its surface.</title>
        <authorList>
            <person name="Treitli S.C."/>
            <person name="Kolisko M."/>
            <person name="Husnik F."/>
            <person name="Keeling P."/>
            <person name="Hampl V."/>
        </authorList>
    </citation>
    <scope>NUCLEOTIDE SEQUENCE [LARGE SCALE GENOMIC DNA]</scope>
    <source>
        <strain evidence="2">ST1C</strain>
    </source>
</reference>
<dbReference type="AlphaFoldDB" id="A0A5J4T7U4"/>
<sequence length="80" mass="8930">QALSPVQTVIGAPVYMPNLRTAQVDAFRRVNDISPNLDDQSSVSWTSPESINQERDTSIANFRTAQQLLTAQDNQEQLNQ</sequence>
<dbReference type="Proteomes" id="UP000324800">
    <property type="component" value="Unassembled WGS sequence"/>
</dbReference>
<feature type="region of interest" description="Disordered" evidence="1">
    <location>
        <begin position="33"/>
        <end position="54"/>
    </location>
</feature>
<protein>
    <submittedName>
        <fullName evidence="2">Uncharacterized protein</fullName>
    </submittedName>
</protein>
<feature type="compositionally biased region" description="Polar residues" evidence="1">
    <location>
        <begin position="33"/>
        <end position="51"/>
    </location>
</feature>
<feature type="non-terminal residue" evidence="2">
    <location>
        <position position="1"/>
    </location>
</feature>
<gene>
    <name evidence="2" type="ORF">EZS28_050933</name>
</gene>